<evidence type="ECO:0000313" key="3">
    <source>
        <dbReference type="EnsemblProtists" id="Phyra77818"/>
    </source>
</evidence>
<keyword evidence="1" id="KW-0812">Transmembrane</keyword>
<dbReference type="InParanoid" id="H3GMR3"/>
<keyword evidence="1" id="KW-1133">Transmembrane helix</keyword>
<evidence type="ECO:0000256" key="1">
    <source>
        <dbReference type="SAM" id="Phobius"/>
    </source>
</evidence>
<dbReference type="eggNOG" id="ENOG502RGUH">
    <property type="taxonomic scope" value="Eukaryota"/>
</dbReference>
<evidence type="ECO:0000313" key="4">
    <source>
        <dbReference type="Proteomes" id="UP000005238"/>
    </source>
</evidence>
<feature type="signal peptide" evidence="2">
    <location>
        <begin position="1"/>
        <end position="22"/>
    </location>
</feature>
<dbReference type="CDD" id="cd21699">
    <property type="entry name" value="JMTM_APP_like"/>
    <property type="match status" value="1"/>
</dbReference>
<dbReference type="EnsemblProtists" id="Phyra77818">
    <property type="protein sequence ID" value="Phyra77818"/>
    <property type="gene ID" value="Phyra77818"/>
</dbReference>
<organism evidence="3 4">
    <name type="scientific">Phytophthora ramorum</name>
    <name type="common">Sudden oak death agent</name>
    <dbReference type="NCBI Taxonomy" id="164328"/>
    <lineage>
        <taxon>Eukaryota</taxon>
        <taxon>Sar</taxon>
        <taxon>Stramenopiles</taxon>
        <taxon>Oomycota</taxon>
        <taxon>Peronosporomycetes</taxon>
        <taxon>Peronosporales</taxon>
        <taxon>Peronosporaceae</taxon>
        <taxon>Phytophthora</taxon>
    </lineage>
</organism>
<sequence>MFRLVLAVWLTLAGDLISPVASSNYSIESFYPYVADCSGASNVLKVRRNDTCAKNTCSTDASNNAVRAVCDPDFLKRMKQIFGSTEHIIQVMFDDSDCSSFSYAVGYRVDDECLPGYFESESLNQNFSYNATLFDNGSAQIDYFTRGDVLRGTPPTCSSKWRNFELARDEATTKTIQDTACVAVDVNSAMYSGANYCQWYTSYTFDSGLSTGAIVGLACGCVVVAVLIVGAGLILYRRWTSTQGRQATDSRVLTDVEEEP</sequence>
<keyword evidence="1" id="KW-0472">Membrane</keyword>
<feature type="transmembrane region" description="Helical" evidence="1">
    <location>
        <begin position="213"/>
        <end position="236"/>
    </location>
</feature>
<feature type="chain" id="PRO_5003587488" description="TKL protein kinase" evidence="2">
    <location>
        <begin position="23"/>
        <end position="260"/>
    </location>
</feature>
<dbReference type="VEuPathDB" id="FungiDB:KRP22_12723"/>
<name>H3GMR3_PHYRM</name>
<reference evidence="4" key="1">
    <citation type="journal article" date="2006" name="Science">
        <title>Phytophthora genome sequences uncover evolutionary origins and mechanisms of pathogenesis.</title>
        <authorList>
            <person name="Tyler B.M."/>
            <person name="Tripathy S."/>
            <person name="Zhang X."/>
            <person name="Dehal P."/>
            <person name="Jiang R.H."/>
            <person name="Aerts A."/>
            <person name="Arredondo F.D."/>
            <person name="Baxter L."/>
            <person name="Bensasson D."/>
            <person name="Beynon J.L."/>
            <person name="Chapman J."/>
            <person name="Damasceno C.M."/>
            <person name="Dorrance A.E."/>
            <person name="Dou D."/>
            <person name="Dickerman A.W."/>
            <person name="Dubchak I.L."/>
            <person name="Garbelotto M."/>
            <person name="Gijzen M."/>
            <person name="Gordon S.G."/>
            <person name="Govers F."/>
            <person name="Grunwald N.J."/>
            <person name="Huang W."/>
            <person name="Ivors K.L."/>
            <person name="Jones R.W."/>
            <person name="Kamoun S."/>
            <person name="Krampis K."/>
            <person name="Lamour K.H."/>
            <person name="Lee M.K."/>
            <person name="McDonald W.H."/>
            <person name="Medina M."/>
            <person name="Meijer H.J."/>
            <person name="Nordberg E.K."/>
            <person name="Maclean D.J."/>
            <person name="Ospina-Giraldo M.D."/>
            <person name="Morris P.F."/>
            <person name="Phuntumart V."/>
            <person name="Putnam N.H."/>
            <person name="Rash S."/>
            <person name="Rose J.K."/>
            <person name="Sakihama Y."/>
            <person name="Salamov A.A."/>
            <person name="Savidor A."/>
            <person name="Scheuring C.F."/>
            <person name="Smith B.M."/>
            <person name="Sobral B.W."/>
            <person name="Terry A."/>
            <person name="Torto-Alalibo T.A."/>
            <person name="Win J."/>
            <person name="Xu Z."/>
            <person name="Zhang H."/>
            <person name="Grigoriev I.V."/>
            <person name="Rokhsar D.S."/>
            <person name="Boore J.L."/>
        </authorList>
    </citation>
    <scope>NUCLEOTIDE SEQUENCE [LARGE SCALE GENOMIC DNA]</scope>
    <source>
        <strain evidence="4">Pr102</strain>
    </source>
</reference>
<evidence type="ECO:0008006" key="5">
    <source>
        <dbReference type="Google" id="ProtNLM"/>
    </source>
</evidence>
<proteinExistence type="predicted"/>
<accession>H3GMR3</accession>
<dbReference type="HOGENOM" id="CLU_1071448_0_0_1"/>
<protein>
    <recommendedName>
        <fullName evidence="5">TKL protein kinase</fullName>
    </recommendedName>
</protein>
<evidence type="ECO:0000256" key="2">
    <source>
        <dbReference type="SAM" id="SignalP"/>
    </source>
</evidence>
<dbReference type="Proteomes" id="UP000005238">
    <property type="component" value="Unassembled WGS sequence"/>
</dbReference>
<dbReference type="OMA" id="ATEDANC"/>
<keyword evidence="2" id="KW-0732">Signal</keyword>
<dbReference type="AlphaFoldDB" id="H3GMR3"/>
<dbReference type="VEuPathDB" id="FungiDB:KRP23_8162"/>
<keyword evidence="4" id="KW-1185">Reference proteome</keyword>
<reference evidence="3" key="2">
    <citation type="submission" date="2015-06" db="UniProtKB">
        <authorList>
            <consortium name="EnsemblProtists"/>
        </authorList>
    </citation>
    <scope>IDENTIFICATION</scope>
    <source>
        <strain evidence="3">Pr102</strain>
    </source>
</reference>
<dbReference type="EMBL" id="DS566023">
    <property type="status" value="NOT_ANNOTATED_CDS"/>
    <property type="molecule type" value="Genomic_DNA"/>
</dbReference>